<protein>
    <submittedName>
        <fullName evidence="1">Uncharacterized protein</fullName>
    </submittedName>
</protein>
<evidence type="ECO:0000313" key="1">
    <source>
        <dbReference type="EMBL" id="KAF8423991.1"/>
    </source>
</evidence>
<comment type="caution">
    <text evidence="1">The sequence shown here is derived from an EMBL/GenBank/DDBJ whole genome shotgun (WGS) entry which is preliminary data.</text>
</comment>
<keyword evidence="2" id="KW-1185">Reference proteome</keyword>
<dbReference type="AlphaFoldDB" id="A0AAD4G6Z3"/>
<dbReference type="EMBL" id="WHUW01000107">
    <property type="protein sequence ID" value="KAF8423991.1"/>
    <property type="molecule type" value="Genomic_DNA"/>
</dbReference>
<name>A0AAD4G6Z3_BOLED</name>
<dbReference type="Proteomes" id="UP001194468">
    <property type="component" value="Unassembled WGS sequence"/>
</dbReference>
<reference evidence="1" key="1">
    <citation type="submission" date="2019-10" db="EMBL/GenBank/DDBJ databases">
        <authorList>
            <consortium name="DOE Joint Genome Institute"/>
            <person name="Kuo A."/>
            <person name="Miyauchi S."/>
            <person name="Kiss E."/>
            <person name="Drula E."/>
            <person name="Kohler A."/>
            <person name="Sanchez-Garcia M."/>
            <person name="Andreopoulos B."/>
            <person name="Barry K.W."/>
            <person name="Bonito G."/>
            <person name="Buee M."/>
            <person name="Carver A."/>
            <person name="Chen C."/>
            <person name="Cichocki N."/>
            <person name="Clum A."/>
            <person name="Culley D."/>
            <person name="Crous P.W."/>
            <person name="Fauchery L."/>
            <person name="Girlanda M."/>
            <person name="Hayes R."/>
            <person name="Keri Z."/>
            <person name="LaButti K."/>
            <person name="Lipzen A."/>
            <person name="Lombard V."/>
            <person name="Magnuson J."/>
            <person name="Maillard F."/>
            <person name="Morin E."/>
            <person name="Murat C."/>
            <person name="Nolan M."/>
            <person name="Ohm R."/>
            <person name="Pangilinan J."/>
            <person name="Pereira M."/>
            <person name="Perotto S."/>
            <person name="Peter M."/>
            <person name="Riley R."/>
            <person name="Sitrit Y."/>
            <person name="Stielow B."/>
            <person name="Szollosi G."/>
            <person name="Zifcakova L."/>
            <person name="Stursova M."/>
            <person name="Spatafora J.W."/>
            <person name="Tedersoo L."/>
            <person name="Vaario L.-M."/>
            <person name="Yamada A."/>
            <person name="Yan M."/>
            <person name="Wang P."/>
            <person name="Xu J."/>
            <person name="Bruns T."/>
            <person name="Baldrian P."/>
            <person name="Vilgalys R."/>
            <person name="Henrissat B."/>
            <person name="Grigoriev I.V."/>
            <person name="Hibbett D."/>
            <person name="Nagy L.G."/>
            <person name="Martin F.M."/>
        </authorList>
    </citation>
    <scope>NUCLEOTIDE SEQUENCE</scope>
    <source>
        <strain evidence="1">BED1</strain>
    </source>
</reference>
<reference evidence="1" key="2">
    <citation type="journal article" date="2020" name="Nat. Commun.">
        <title>Large-scale genome sequencing of mycorrhizal fungi provides insights into the early evolution of symbiotic traits.</title>
        <authorList>
            <person name="Miyauchi S."/>
            <person name="Kiss E."/>
            <person name="Kuo A."/>
            <person name="Drula E."/>
            <person name="Kohler A."/>
            <person name="Sanchez-Garcia M."/>
            <person name="Morin E."/>
            <person name="Andreopoulos B."/>
            <person name="Barry K.W."/>
            <person name="Bonito G."/>
            <person name="Buee M."/>
            <person name="Carver A."/>
            <person name="Chen C."/>
            <person name="Cichocki N."/>
            <person name="Clum A."/>
            <person name="Culley D."/>
            <person name="Crous P.W."/>
            <person name="Fauchery L."/>
            <person name="Girlanda M."/>
            <person name="Hayes R.D."/>
            <person name="Keri Z."/>
            <person name="LaButti K."/>
            <person name="Lipzen A."/>
            <person name="Lombard V."/>
            <person name="Magnuson J."/>
            <person name="Maillard F."/>
            <person name="Murat C."/>
            <person name="Nolan M."/>
            <person name="Ohm R.A."/>
            <person name="Pangilinan J."/>
            <person name="Pereira M.F."/>
            <person name="Perotto S."/>
            <person name="Peter M."/>
            <person name="Pfister S."/>
            <person name="Riley R."/>
            <person name="Sitrit Y."/>
            <person name="Stielow J.B."/>
            <person name="Szollosi G."/>
            <person name="Zifcakova L."/>
            <person name="Stursova M."/>
            <person name="Spatafora J.W."/>
            <person name="Tedersoo L."/>
            <person name="Vaario L.M."/>
            <person name="Yamada A."/>
            <person name="Yan M."/>
            <person name="Wang P."/>
            <person name="Xu J."/>
            <person name="Bruns T."/>
            <person name="Baldrian P."/>
            <person name="Vilgalys R."/>
            <person name="Dunand C."/>
            <person name="Henrissat B."/>
            <person name="Grigoriev I.V."/>
            <person name="Hibbett D."/>
            <person name="Nagy L.G."/>
            <person name="Martin F.M."/>
        </authorList>
    </citation>
    <scope>NUCLEOTIDE SEQUENCE</scope>
    <source>
        <strain evidence="1">BED1</strain>
    </source>
</reference>
<evidence type="ECO:0000313" key="2">
    <source>
        <dbReference type="Proteomes" id="UP001194468"/>
    </source>
</evidence>
<proteinExistence type="predicted"/>
<sequence>MDPSIPRQQSSVSRALSTYNMSFWSPMFPWDASASEILSEEASEEIGQSTDSFRWMGFWRASASEILSEKASEDTISNAPYWLPFGQWNASASEILNEEALEESGQSTDGF</sequence>
<organism evidence="1 2">
    <name type="scientific">Boletus edulis BED1</name>
    <dbReference type="NCBI Taxonomy" id="1328754"/>
    <lineage>
        <taxon>Eukaryota</taxon>
        <taxon>Fungi</taxon>
        <taxon>Dikarya</taxon>
        <taxon>Basidiomycota</taxon>
        <taxon>Agaricomycotina</taxon>
        <taxon>Agaricomycetes</taxon>
        <taxon>Agaricomycetidae</taxon>
        <taxon>Boletales</taxon>
        <taxon>Boletineae</taxon>
        <taxon>Boletaceae</taxon>
        <taxon>Boletoideae</taxon>
        <taxon>Boletus</taxon>
    </lineage>
</organism>
<gene>
    <name evidence="1" type="ORF">L210DRAFT_3653596</name>
</gene>
<accession>A0AAD4G6Z3</accession>